<sequence length="453" mass="49936">MKRFATPLFLLALTLAVWGCTSARGAYDDAMQAELAGDLPTAFERYYTALRRDGDLPNARGRFGVVGRDLVSGLLAQASGARVPTQAADLYLDVERRVNRASEVGVSLRLPETFAEDRDLALDDAIASLREASADAHAAGDFNGALASLNRARAYRPSASELRLLDGDARLVYSDWAEDDLARGLWRRAYANTEYALGFSDPDDDTVFRLQDLQAAILDAGSVRVAFFPLARDARNDDRDARGSDDGERGGVGRDRARIPYGFAADLDDVLNDDHWARPPLFVYAADPADVRRLVRGERDLDRLGGNRSLLAGLARDLDADLGAAFSLGLWRQAEEVRERDVRQASTRSGQPATYDYLRVRMSAGATVSYTVVDASTRAVVCQGEVEKDVRDTVTFHEFDGDWRDLAVSRDDRRYFTDDYRADVEAEMALDLQTQLANAVAERVYACVGQQVL</sequence>
<reference evidence="2 3" key="1">
    <citation type="submission" date="2016-11" db="EMBL/GenBank/DDBJ databases">
        <title>Study of marine rhodopsin-containing bacteria.</title>
        <authorList>
            <person name="Yoshizawa S."/>
            <person name="Kumagai Y."/>
            <person name="Kogure K."/>
        </authorList>
    </citation>
    <scope>NUCLEOTIDE SEQUENCE [LARGE SCALE GENOMIC DNA]</scope>
    <source>
        <strain evidence="2 3">SG-29</strain>
    </source>
</reference>
<evidence type="ECO:0008006" key="4">
    <source>
        <dbReference type="Google" id="ProtNLM"/>
    </source>
</evidence>
<dbReference type="OrthoDB" id="1493132at2"/>
<comment type="caution">
    <text evidence="2">The sequence shown here is derived from an EMBL/GenBank/DDBJ whole genome shotgun (WGS) entry which is preliminary data.</text>
</comment>
<proteinExistence type="predicted"/>
<evidence type="ECO:0000256" key="1">
    <source>
        <dbReference type="SAM" id="SignalP"/>
    </source>
</evidence>
<feature type="chain" id="PRO_5012378853" description="Lipoprotein" evidence="1">
    <location>
        <begin position="26"/>
        <end position="453"/>
    </location>
</feature>
<dbReference type="RefSeq" id="WP_094545259.1">
    <property type="nucleotide sequence ID" value="NZ_MQWB01000001.1"/>
</dbReference>
<organism evidence="2 3">
    <name type="scientific">Rubricoccus marinus</name>
    <dbReference type="NCBI Taxonomy" id="716817"/>
    <lineage>
        <taxon>Bacteria</taxon>
        <taxon>Pseudomonadati</taxon>
        <taxon>Rhodothermota</taxon>
        <taxon>Rhodothermia</taxon>
        <taxon>Rhodothermales</taxon>
        <taxon>Rubricoccaceae</taxon>
        <taxon>Rubricoccus</taxon>
    </lineage>
</organism>
<accession>A0A259TV46</accession>
<dbReference type="AlphaFoldDB" id="A0A259TV46"/>
<dbReference type="EMBL" id="MQWB01000001">
    <property type="protein sequence ID" value="OZC01639.1"/>
    <property type="molecule type" value="Genomic_DNA"/>
</dbReference>
<feature type="signal peptide" evidence="1">
    <location>
        <begin position="1"/>
        <end position="25"/>
    </location>
</feature>
<protein>
    <recommendedName>
        <fullName evidence="4">Lipoprotein</fullName>
    </recommendedName>
</protein>
<dbReference type="Proteomes" id="UP000216446">
    <property type="component" value="Unassembled WGS sequence"/>
</dbReference>
<keyword evidence="1" id="KW-0732">Signal</keyword>
<name>A0A259TV46_9BACT</name>
<dbReference type="InParanoid" id="A0A259TV46"/>
<evidence type="ECO:0000313" key="3">
    <source>
        <dbReference type="Proteomes" id="UP000216446"/>
    </source>
</evidence>
<gene>
    <name evidence="2" type="ORF">BSZ36_00760</name>
</gene>
<evidence type="ECO:0000313" key="2">
    <source>
        <dbReference type="EMBL" id="OZC01639.1"/>
    </source>
</evidence>
<keyword evidence="3" id="KW-1185">Reference proteome</keyword>